<name>A0A8E0VEE4_9TREM</name>
<dbReference type="EMBL" id="LUCM01010908">
    <property type="protein sequence ID" value="KAA0184790.1"/>
    <property type="molecule type" value="Genomic_DNA"/>
</dbReference>
<keyword evidence="3" id="KW-1185">Reference proteome</keyword>
<reference evidence="2" key="1">
    <citation type="submission" date="2019-05" db="EMBL/GenBank/DDBJ databases">
        <title>Annotation for the trematode Fasciolopsis buski.</title>
        <authorList>
            <person name="Choi Y.-J."/>
        </authorList>
    </citation>
    <scope>NUCLEOTIDE SEQUENCE</scope>
    <source>
        <strain evidence="2">HT</strain>
        <tissue evidence="2">Whole worm</tissue>
    </source>
</reference>
<keyword evidence="1" id="KW-1133">Transmembrane helix</keyword>
<protein>
    <recommendedName>
        <fullName evidence="4">EGF-like domain-containing protein</fullName>
    </recommendedName>
</protein>
<dbReference type="OrthoDB" id="10455783at2759"/>
<evidence type="ECO:0008006" key="4">
    <source>
        <dbReference type="Google" id="ProtNLM"/>
    </source>
</evidence>
<sequence>MSTKSVTSEAPTTATTFATTIITESTETMTTSTFSVSTLSSTSATESSTPSVPSCRRCCCYCCCGVYRFEVGCSRSPYLRPICPFDICHRHRRFLHGRSFSSDFHFGERLLPPKPHGSCVFHLFHSTDDKSPLMPLRVGERSLKQWTGDVPSLTMRKTAIASLSLDSSSPGTVRFNVSALMNIPWTNELTNPISVASTVRKQQFCDLINILTRETKQPSLFNASCEVTTFYKPEDETRNTMVSADVDLTTVSGTRITAKDLEELLKRTFARITSQNSLLIVGNSIAVQKMSQASCKSAGHLCSEHARCEETGDGITCECNTLWTDKNPMHPGTTCELHPGIIGLLVIGAVLCLGAVSVATFAVLLRKKRYDRVANV</sequence>
<proteinExistence type="predicted"/>
<comment type="caution">
    <text evidence="2">The sequence shown here is derived from an EMBL/GenBank/DDBJ whole genome shotgun (WGS) entry which is preliminary data.</text>
</comment>
<evidence type="ECO:0000313" key="3">
    <source>
        <dbReference type="Proteomes" id="UP000728185"/>
    </source>
</evidence>
<organism evidence="2 3">
    <name type="scientific">Fasciolopsis buskii</name>
    <dbReference type="NCBI Taxonomy" id="27845"/>
    <lineage>
        <taxon>Eukaryota</taxon>
        <taxon>Metazoa</taxon>
        <taxon>Spiralia</taxon>
        <taxon>Lophotrochozoa</taxon>
        <taxon>Platyhelminthes</taxon>
        <taxon>Trematoda</taxon>
        <taxon>Digenea</taxon>
        <taxon>Plagiorchiida</taxon>
        <taxon>Echinostomata</taxon>
        <taxon>Echinostomatoidea</taxon>
        <taxon>Fasciolidae</taxon>
        <taxon>Fasciolopsis</taxon>
    </lineage>
</organism>
<dbReference type="InterPro" id="IPR036364">
    <property type="entry name" value="SEA_dom_sf"/>
</dbReference>
<dbReference type="AlphaFoldDB" id="A0A8E0VEE4"/>
<keyword evidence="1" id="KW-0812">Transmembrane</keyword>
<gene>
    <name evidence="2" type="ORF">FBUS_10780</name>
</gene>
<feature type="transmembrane region" description="Helical" evidence="1">
    <location>
        <begin position="341"/>
        <end position="365"/>
    </location>
</feature>
<dbReference type="Proteomes" id="UP000728185">
    <property type="component" value="Unassembled WGS sequence"/>
</dbReference>
<evidence type="ECO:0000256" key="1">
    <source>
        <dbReference type="SAM" id="Phobius"/>
    </source>
</evidence>
<accession>A0A8E0VEE4</accession>
<dbReference type="SUPFAM" id="SSF82671">
    <property type="entry name" value="SEA domain"/>
    <property type="match status" value="1"/>
</dbReference>
<keyword evidence="1" id="KW-0472">Membrane</keyword>
<evidence type="ECO:0000313" key="2">
    <source>
        <dbReference type="EMBL" id="KAA0184790.1"/>
    </source>
</evidence>